<dbReference type="EMBL" id="CM042043">
    <property type="protein sequence ID" value="KAI3695092.1"/>
    <property type="molecule type" value="Genomic_DNA"/>
</dbReference>
<evidence type="ECO:0000313" key="1">
    <source>
        <dbReference type="EMBL" id="KAI3695092.1"/>
    </source>
</evidence>
<dbReference type="Proteomes" id="UP001056120">
    <property type="component" value="Linkage Group LG26"/>
</dbReference>
<reference evidence="1 2" key="2">
    <citation type="journal article" date="2022" name="Mol. Ecol. Resour.">
        <title>The genomes of chicory, endive, great burdock and yacon provide insights into Asteraceae paleo-polyploidization history and plant inulin production.</title>
        <authorList>
            <person name="Fan W."/>
            <person name="Wang S."/>
            <person name="Wang H."/>
            <person name="Wang A."/>
            <person name="Jiang F."/>
            <person name="Liu H."/>
            <person name="Zhao H."/>
            <person name="Xu D."/>
            <person name="Zhang Y."/>
        </authorList>
    </citation>
    <scope>NUCLEOTIDE SEQUENCE [LARGE SCALE GENOMIC DNA]</scope>
    <source>
        <strain evidence="2">cv. Yunnan</strain>
        <tissue evidence="1">Leaves</tissue>
    </source>
</reference>
<comment type="caution">
    <text evidence="1">The sequence shown here is derived from an EMBL/GenBank/DDBJ whole genome shotgun (WGS) entry which is preliminary data.</text>
</comment>
<sequence>MLLILLLPPILHHDSPLSIPSTRPHSMPISTESYRTPFRLSGPVGFNQAKTIINNPSSAFFPLSPLLFFFQALIIYHNLPNFIHCLPDPPLLPSDSSEYGCLLLFCVDFRSLHLQSVATFVLLNSPGQCFIVQLV</sequence>
<keyword evidence="2" id="KW-1185">Reference proteome</keyword>
<protein>
    <submittedName>
        <fullName evidence="1">Uncharacterized protein</fullName>
    </submittedName>
</protein>
<reference evidence="2" key="1">
    <citation type="journal article" date="2022" name="Mol. Ecol. Resour.">
        <title>The genomes of chicory, endive, great burdock and yacon provide insights into Asteraceae palaeo-polyploidization history and plant inulin production.</title>
        <authorList>
            <person name="Fan W."/>
            <person name="Wang S."/>
            <person name="Wang H."/>
            <person name="Wang A."/>
            <person name="Jiang F."/>
            <person name="Liu H."/>
            <person name="Zhao H."/>
            <person name="Xu D."/>
            <person name="Zhang Y."/>
        </authorList>
    </citation>
    <scope>NUCLEOTIDE SEQUENCE [LARGE SCALE GENOMIC DNA]</scope>
    <source>
        <strain evidence="2">cv. Yunnan</strain>
    </source>
</reference>
<evidence type="ECO:0000313" key="2">
    <source>
        <dbReference type="Proteomes" id="UP001056120"/>
    </source>
</evidence>
<organism evidence="1 2">
    <name type="scientific">Smallanthus sonchifolius</name>
    <dbReference type="NCBI Taxonomy" id="185202"/>
    <lineage>
        <taxon>Eukaryota</taxon>
        <taxon>Viridiplantae</taxon>
        <taxon>Streptophyta</taxon>
        <taxon>Embryophyta</taxon>
        <taxon>Tracheophyta</taxon>
        <taxon>Spermatophyta</taxon>
        <taxon>Magnoliopsida</taxon>
        <taxon>eudicotyledons</taxon>
        <taxon>Gunneridae</taxon>
        <taxon>Pentapetalae</taxon>
        <taxon>asterids</taxon>
        <taxon>campanulids</taxon>
        <taxon>Asterales</taxon>
        <taxon>Asteraceae</taxon>
        <taxon>Asteroideae</taxon>
        <taxon>Heliantheae alliance</taxon>
        <taxon>Millerieae</taxon>
        <taxon>Smallanthus</taxon>
    </lineage>
</organism>
<proteinExistence type="predicted"/>
<accession>A0ACB8ZAS9</accession>
<name>A0ACB8ZAS9_9ASTR</name>
<gene>
    <name evidence="1" type="ORF">L1987_78080</name>
</gene>